<dbReference type="OrthoDB" id="68483at2759"/>
<dbReference type="PANTHER" id="PTHR24348:SF68">
    <property type="entry name" value="SERINE_THREONINE-PROTEIN KINASE ATG1C"/>
    <property type="match status" value="1"/>
</dbReference>
<dbReference type="GO" id="GO:0005524">
    <property type="term" value="F:ATP binding"/>
    <property type="evidence" value="ECO:0007669"/>
    <property type="project" value="InterPro"/>
</dbReference>
<dbReference type="GO" id="GO:0010506">
    <property type="term" value="P:regulation of autophagy"/>
    <property type="evidence" value="ECO:0007669"/>
    <property type="project" value="InterPro"/>
</dbReference>
<evidence type="ECO:0000256" key="1">
    <source>
        <dbReference type="SAM" id="MobiDB-lite"/>
    </source>
</evidence>
<feature type="compositionally biased region" description="Low complexity" evidence="1">
    <location>
        <begin position="935"/>
        <end position="949"/>
    </location>
</feature>
<feature type="region of interest" description="Disordered" evidence="1">
    <location>
        <begin position="928"/>
        <end position="949"/>
    </location>
</feature>
<evidence type="ECO:0000313" key="4">
    <source>
        <dbReference type="Proteomes" id="UP000014071"/>
    </source>
</evidence>
<reference evidence="4" key="1">
    <citation type="journal article" date="2013" name="Genome Announc.">
        <title>Draft genome sequence of the basidiomycetous yeast-like fungus Pseudozyma hubeiensis SY62, which produces an abundant amount of the biosurfactant mannosylerythritol lipids.</title>
        <authorList>
            <person name="Konishi M."/>
            <person name="Hatada Y."/>
            <person name="Horiuchi J."/>
        </authorList>
    </citation>
    <scope>NUCLEOTIDE SEQUENCE [LARGE SCALE GENOMIC DNA]</scope>
    <source>
        <strain evidence="4">SY62</strain>
    </source>
</reference>
<dbReference type="PANTHER" id="PTHR24348">
    <property type="entry name" value="SERINE/THREONINE-PROTEIN KINASE UNC-51-RELATED"/>
    <property type="match status" value="1"/>
</dbReference>
<proteinExistence type="predicted"/>
<accession>R9P757</accession>
<dbReference type="GeneID" id="24110057"/>
<feature type="region of interest" description="Disordered" evidence="1">
    <location>
        <begin position="1154"/>
        <end position="1189"/>
    </location>
</feature>
<dbReference type="EMBL" id="DF238808">
    <property type="protein sequence ID" value="GAC97191.1"/>
    <property type="molecule type" value="Genomic_DNA"/>
</dbReference>
<dbReference type="InterPro" id="IPR045269">
    <property type="entry name" value="Atg1-like"/>
</dbReference>
<feature type="region of interest" description="Disordered" evidence="1">
    <location>
        <begin position="140"/>
        <end position="173"/>
    </location>
</feature>
<dbReference type="PROSITE" id="PS50011">
    <property type="entry name" value="PROTEIN_KINASE_DOM"/>
    <property type="match status" value="1"/>
</dbReference>
<dbReference type="AlphaFoldDB" id="R9P757"/>
<feature type="region of interest" description="Disordered" evidence="1">
    <location>
        <begin position="882"/>
        <end position="906"/>
    </location>
</feature>
<sequence>MLDIKTNVGSAQAIWAWLDLNASDHGASEIGHARKIVRPVSMRKDAKHTETAVSQSKAAATFLPEESNSILKRSLSKLRIKDGLSPDRRKAEIQSRRQPLASASKIPQATAPTPNAHIITARSDKAAFVLHNVANSDTMCADKSRHKNGSPAENHPDRSADHHYGFSGTHQLSPIAKTRSEEVKTKAMQLGIFKVSEADLKERYQFLNEIGSGEWGSVWAVEALRPLAHLPSSAYRSLQVDKLTGSGTYTIDNTSNFRPLAVKLCKRETKYSSAARTQRLWNEFKVLRTLMDQLPRAERVNADSPNCRVRNDRTGWHPNVVNFYEFLLTPNLAMLVMPKFDEPMKVCLGETLCLNFFQQLLSALHWLHQHGVCHNDIKVDNLGVTYDTSGLGRDVVTLFDFGFAHRYDPPKKGAFMSQEVWGTPEYLSPERCRAMLHDERKSDMWALGITFFEMRTGRTPFEHHDEKFDSSEKFEVYYERAERGTWLGDWEMSTEMEDLIRKMLRHDPQERLDAAEALAHPLVDPRNGKQRDSFDDFLQISYEEVRAFDAVPDTRRNAGLSQMLREIDDSDAMIQDLVEQSNQTVIEHHTGASERELLLASPGISRAAVALRSSRIPASPSLSQVGMDSRLTDLMCVSPPWRGPRPPRQGTPIPSVERDRVLAEKLVKQMDNEGDDSDYSVSNDSPVAITRASRASVARTALLVQPTKQSPFRLRLGERPRQIQSSRPLTEQMTSTPVSAPAIIEQKPIAPVLPPTSLPLVNHEKFIPMASRTDFCSRGNVVASLAKKFDASNFLARPPAHVTAMTTAGGLGLTIRGHPVHNAGHSHRRSKSYTLVSSTQQDIAHQSARRSTGSMVPSPEDALPRCARRLFATAEPSPVLSSIEADSATDIGSARSDTKDAGMHHPQACIKSATSRTPNLHAVLSGDSLQQTTLPTRSGPSSISIPSTPSAGEEVIFRKLKKMASLAGLLSKMIDETKSTILTPERSNLKTPMRTRRGSVGTESTEAVDISPGLLETPDTVGGRRKKAEEDEGDVSLVSAAFSLDLSGNDRRECSNVPTSQVGLDQVSVQPRLQSPSDRTPSITPSAAQVETMYSSFLLSQNVCKSGNGFLSPPHTPSVADDTAASSTKSKHRSLATLFSPSGTTPLQSLLKNARVSPRKTAGGDASRVDHQRSIGKSGKLSRLFRKHA</sequence>
<protein>
    <submittedName>
        <fullName evidence="3">Likely protein kinase</fullName>
    </submittedName>
</protein>
<feature type="domain" description="Protein kinase" evidence="2">
    <location>
        <begin position="204"/>
        <end position="523"/>
    </location>
</feature>
<dbReference type="InterPro" id="IPR000719">
    <property type="entry name" value="Prot_kinase_dom"/>
</dbReference>
<dbReference type="RefSeq" id="XP_012190778.1">
    <property type="nucleotide sequence ID" value="XM_012335388.1"/>
</dbReference>
<dbReference type="STRING" id="1305764.R9P757"/>
<keyword evidence="3" id="KW-0808">Transferase</keyword>
<feature type="compositionally biased region" description="Basic and acidic residues" evidence="1">
    <location>
        <begin position="81"/>
        <end position="95"/>
    </location>
</feature>
<feature type="compositionally biased region" description="Basic and acidic residues" evidence="1">
    <location>
        <begin position="154"/>
        <end position="164"/>
    </location>
</feature>
<gene>
    <name evidence="3" type="ORF">PHSY_004776</name>
</gene>
<feature type="region of interest" description="Disordered" evidence="1">
    <location>
        <begin position="81"/>
        <end position="112"/>
    </location>
</feature>
<dbReference type="SUPFAM" id="SSF56112">
    <property type="entry name" value="Protein kinase-like (PK-like)"/>
    <property type="match status" value="1"/>
</dbReference>
<keyword evidence="4" id="KW-1185">Reference proteome</keyword>
<feature type="region of interest" description="Disordered" evidence="1">
    <location>
        <begin position="1013"/>
        <end position="1033"/>
    </location>
</feature>
<dbReference type="Proteomes" id="UP000014071">
    <property type="component" value="Unassembled WGS sequence"/>
</dbReference>
<dbReference type="Pfam" id="PF00069">
    <property type="entry name" value="Pkinase"/>
    <property type="match status" value="1"/>
</dbReference>
<dbReference type="HOGENOM" id="CLU_264367_0_0_1"/>
<dbReference type="GO" id="GO:0005737">
    <property type="term" value="C:cytoplasm"/>
    <property type="evidence" value="ECO:0007669"/>
    <property type="project" value="TreeGrafter"/>
</dbReference>
<dbReference type="GO" id="GO:0004674">
    <property type="term" value="F:protein serine/threonine kinase activity"/>
    <property type="evidence" value="ECO:0007669"/>
    <property type="project" value="InterPro"/>
</dbReference>
<organism evidence="3 4">
    <name type="scientific">Pseudozyma hubeiensis (strain SY62)</name>
    <name type="common">Yeast</name>
    <dbReference type="NCBI Taxonomy" id="1305764"/>
    <lineage>
        <taxon>Eukaryota</taxon>
        <taxon>Fungi</taxon>
        <taxon>Dikarya</taxon>
        <taxon>Basidiomycota</taxon>
        <taxon>Ustilaginomycotina</taxon>
        <taxon>Ustilaginomycetes</taxon>
        <taxon>Ustilaginales</taxon>
        <taxon>Ustilaginaceae</taxon>
        <taxon>Pseudozyma</taxon>
    </lineage>
</organism>
<keyword evidence="3" id="KW-0418">Kinase</keyword>
<evidence type="ECO:0000313" key="3">
    <source>
        <dbReference type="EMBL" id="GAC97191.1"/>
    </source>
</evidence>
<dbReference type="InterPro" id="IPR011009">
    <property type="entry name" value="Kinase-like_dom_sf"/>
</dbReference>
<dbReference type="eggNOG" id="KOG0575">
    <property type="taxonomic scope" value="Eukaryota"/>
</dbReference>
<evidence type="ECO:0000259" key="2">
    <source>
        <dbReference type="PROSITE" id="PS50011"/>
    </source>
</evidence>
<dbReference type="Gene3D" id="1.10.510.10">
    <property type="entry name" value="Transferase(Phosphotransferase) domain 1"/>
    <property type="match status" value="1"/>
</dbReference>
<dbReference type="SMART" id="SM00220">
    <property type="entry name" value="S_TKc"/>
    <property type="match status" value="1"/>
</dbReference>
<name>R9P757_PSEHS</name>